<dbReference type="Proteomes" id="UP001148662">
    <property type="component" value="Unassembled WGS sequence"/>
</dbReference>
<proteinExistence type="predicted"/>
<gene>
    <name evidence="1" type="ORF">NM688_g5414</name>
</gene>
<name>A0ACC1SVQ8_9APHY</name>
<evidence type="ECO:0000313" key="1">
    <source>
        <dbReference type="EMBL" id="KAJ3547335.1"/>
    </source>
</evidence>
<comment type="caution">
    <text evidence="1">The sequence shown here is derived from an EMBL/GenBank/DDBJ whole genome shotgun (WGS) entry which is preliminary data.</text>
</comment>
<sequence>MSDPFADQKSPHRKSNHTDPNDLDLSPMHISPPRAYPRDSPSNPFSDYNMQSPSRNSGSPGSSTGSVLFPFIHVDPFQRPVTPRSGLPAQHAGEEDLNIADSPSAPRFFRNIVRAGTHGTSERDLGSFSTGGTRAAPALHPYHVLNEYHGMTVWELLHVVLPDAPPYYREPDGPDKPPLVLKSTKALREAVLRTPSDRRLRKIVYANDMLEPVLIALQPILSRFVIDWSNKKHRAWVWAVHPYYTRQHLPKKIHSEKDIEAWIYGILLRPSVVVGLTIEAGSIPGNQHVEFPFLSSAVQKSQAGDIIPDIILVASGEHPNEEIVLRTEAKSRNVIYQWQGGSNEHLFSDLQREAADYPVGHAIKFEWPGTLRKQTTLTKVLVQIWEQIMEDRKEEVYNILSCYDVGTFAARRGDTLYLSRNCGVRDKLLLMTCCMVAHSLGVITSKLDLPEPDTSKWSKNIRDDKVSCPPGVDVTKVAVRGLQVTARRLRVLNFVFLSRWIDYEFCSLPLAMHISRIVAVLPESRLTEYNYERRNHDEASPIRNFDIPDDTIGVP</sequence>
<dbReference type="EMBL" id="JANHOG010000994">
    <property type="protein sequence ID" value="KAJ3547335.1"/>
    <property type="molecule type" value="Genomic_DNA"/>
</dbReference>
<keyword evidence="2" id="KW-1185">Reference proteome</keyword>
<organism evidence="1 2">
    <name type="scientific">Phlebia brevispora</name>
    <dbReference type="NCBI Taxonomy" id="194682"/>
    <lineage>
        <taxon>Eukaryota</taxon>
        <taxon>Fungi</taxon>
        <taxon>Dikarya</taxon>
        <taxon>Basidiomycota</taxon>
        <taxon>Agaricomycotina</taxon>
        <taxon>Agaricomycetes</taxon>
        <taxon>Polyporales</taxon>
        <taxon>Meruliaceae</taxon>
        <taxon>Phlebia</taxon>
    </lineage>
</organism>
<accession>A0ACC1SVQ8</accession>
<reference evidence="1" key="1">
    <citation type="submission" date="2022-07" db="EMBL/GenBank/DDBJ databases">
        <title>Genome Sequence of Phlebia brevispora.</title>
        <authorList>
            <person name="Buettner E."/>
        </authorList>
    </citation>
    <scope>NUCLEOTIDE SEQUENCE</scope>
    <source>
        <strain evidence="1">MPL23</strain>
    </source>
</reference>
<evidence type="ECO:0000313" key="2">
    <source>
        <dbReference type="Proteomes" id="UP001148662"/>
    </source>
</evidence>
<protein>
    <submittedName>
        <fullName evidence="1">Uncharacterized protein</fullName>
    </submittedName>
</protein>